<dbReference type="AlphaFoldDB" id="A0A2Z6MHF9"/>
<dbReference type="Proteomes" id="UP000242715">
    <property type="component" value="Unassembled WGS sequence"/>
</dbReference>
<name>A0A2Z6MHF9_TRISU</name>
<organism evidence="1 2">
    <name type="scientific">Trifolium subterraneum</name>
    <name type="common">Subterranean clover</name>
    <dbReference type="NCBI Taxonomy" id="3900"/>
    <lineage>
        <taxon>Eukaryota</taxon>
        <taxon>Viridiplantae</taxon>
        <taxon>Streptophyta</taxon>
        <taxon>Embryophyta</taxon>
        <taxon>Tracheophyta</taxon>
        <taxon>Spermatophyta</taxon>
        <taxon>Magnoliopsida</taxon>
        <taxon>eudicotyledons</taxon>
        <taxon>Gunneridae</taxon>
        <taxon>Pentapetalae</taxon>
        <taxon>rosids</taxon>
        <taxon>fabids</taxon>
        <taxon>Fabales</taxon>
        <taxon>Fabaceae</taxon>
        <taxon>Papilionoideae</taxon>
        <taxon>50 kb inversion clade</taxon>
        <taxon>NPAAA clade</taxon>
        <taxon>Hologalegina</taxon>
        <taxon>IRL clade</taxon>
        <taxon>Trifolieae</taxon>
        <taxon>Trifolium</taxon>
    </lineage>
</organism>
<keyword evidence="2" id="KW-1185">Reference proteome</keyword>
<gene>
    <name evidence="1" type="ORF">TSUD_370470</name>
</gene>
<accession>A0A2Z6MHF9</accession>
<reference evidence="2" key="1">
    <citation type="journal article" date="2017" name="Front. Plant Sci.">
        <title>Climate Clever Clovers: New Paradigm to Reduce the Environmental Footprint of Ruminants by Breeding Low Methanogenic Forages Utilizing Haplotype Variation.</title>
        <authorList>
            <person name="Kaur P."/>
            <person name="Appels R."/>
            <person name="Bayer P.E."/>
            <person name="Keeble-Gagnere G."/>
            <person name="Wang J."/>
            <person name="Hirakawa H."/>
            <person name="Shirasawa K."/>
            <person name="Vercoe P."/>
            <person name="Stefanova K."/>
            <person name="Durmic Z."/>
            <person name="Nichols P."/>
            <person name="Revell C."/>
            <person name="Isobe S.N."/>
            <person name="Edwards D."/>
            <person name="Erskine W."/>
        </authorList>
    </citation>
    <scope>NUCLEOTIDE SEQUENCE [LARGE SCALE GENOMIC DNA]</scope>
    <source>
        <strain evidence="2">cv. Daliak</strain>
    </source>
</reference>
<proteinExistence type="predicted"/>
<protein>
    <submittedName>
        <fullName evidence="1">Uncharacterized protein</fullName>
    </submittedName>
</protein>
<evidence type="ECO:0000313" key="1">
    <source>
        <dbReference type="EMBL" id="GAU31398.1"/>
    </source>
</evidence>
<dbReference type="EMBL" id="DF973454">
    <property type="protein sequence ID" value="GAU31398.1"/>
    <property type="molecule type" value="Genomic_DNA"/>
</dbReference>
<sequence>MKALCRKEEALCCCGYTLLAAIYEIYNITDCLLLRRHIAHRCFQNINCRQFLDWKQLGSVVSPSVFLYFFHYFLKINSIVGCWYRGV</sequence>
<evidence type="ECO:0000313" key="2">
    <source>
        <dbReference type="Proteomes" id="UP000242715"/>
    </source>
</evidence>